<dbReference type="Gene3D" id="3.40.50.1820">
    <property type="entry name" value="alpha/beta hydrolase"/>
    <property type="match status" value="1"/>
</dbReference>
<evidence type="ECO:0008006" key="9">
    <source>
        <dbReference type="Google" id="ProtNLM"/>
    </source>
</evidence>
<dbReference type="InterPro" id="IPR031680">
    <property type="entry name" value="Hepar_II_III_N"/>
</dbReference>
<evidence type="ECO:0000313" key="7">
    <source>
        <dbReference type="EMBL" id="CAB3661641.1"/>
    </source>
</evidence>
<dbReference type="InterPro" id="IPR008929">
    <property type="entry name" value="Chondroitin_lyas"/>
</dbReference>
<keyword evidence="3" id="KW-0574">Periplasm</keyword>
<dbReference type="Gene3D" id="1.50.10.100">
    <property type="entry name" value="Chondroitin AC/alginate lyase"/>
    <property type="match status" value="1"/>
</dbReference>
<organism evidence="7 8">
    <name type="scientific">Achromobacter animicus</name>
    <dbReference type="NCBI Taxonomy" id="1389935"/>
    <lineage>
        <taxon>Bacteria</taxon>
        <taxon>Pseudomonadati</taxon>
        <taxon>Pseudomonadota</taxon>
        <taxon>Betaproteobacteria</taxon>
        <taxon>Burkholderiales</taxon>
        <taxon>Alcaligenaceae</taxon>
        <taxon>Achromobacter</taxon>
    </lineage>
</organism>
<dbReference type="PANTHER" id="PTHR39210:SF1">
    <property type="entry name" value="HEPARIN-SULFATE LYASE"/>
    <property type="match status" value="1"/>
</dbReference>
<accession>A0A6S6Z7I4</accession>
<evidence type="ECO:0000256" key="2">
    <source>
        <dbReference type="ARBA" id="ARBA00022729"/>
    </source>
</evidence>
<evidence type="ECO:0000256" key="1">
    <source>
        <dbReference type="ARBA" id="ARBA00004418"/>
    </source>
</evidence>
<sequence>MIPLASFLHRIFPYGTYDDNAELIVRRKLFKPRNDCDPFFLNCPVDWEASDRLEDRNWRMQLQGWTYFHAVMNMFDQFGDKEELVRVFFELSRDWYSVYGEDPEDIKTSRMPDSYAWYDMSVGFRALVIAFFIDRISFYKISLPEADLDFLQIVGQKHLRHLSQEKIFSLNNHGIFQVQGLVALVQLLDKVDRKDEILSYGIRKMEELVRSQFGENGIHLEHSPHYHFYVCSTFEAVIQAGWYKDSEIISARISKALERKRWLVDPLTRPICVGDSILTPQQTATFLLEPHDSHNDEVVISDFHDSGYAVVRSPWKEKSDVASMLFLTAAYHSKSHKHRDCMSFDWFDRGDRIVCDGGKYGYKSDKYRNYFLSARAHNSVEIENFDIIKIKPYGSAVRDIKKVAKNVYCLSASLEYPAIKHRRQVYFCPGRWVAVYDDLAFQRARKFTQWFHLAAGFDVRSISGNKVVAADKNRSVIIQCLDNDLEVSGYHGDDVGINGFVSEKDYKFDSAWAIGFSAVDKQRSIVTTLALGEKEHIEVQDFVSNGFSFSADVCSEGLDAGTNDLETFVSRGVDDRSIPDDKKAASRMLKGVPHFTLDEDSFELKVGPATYTIERNGLKFHFYANISRAHDLTVLLPGAINREKGLVDFQRHSWAKELGTNVISFSDPTILYENDISIGWFQGNENAFAIDLLAELIDSLLKENRFDPSRMTVLGSSAGGFVALKLASRFPDARFVAINPQIFLFNYVQSHYERMMLACYPSHSLAESATRYRDRIVVEVPSAHRSGRIFIIQNTMDERHYELHLKLFLKQLNKNDYYVVDIESAKRSEVKSLNVLLYEDHVLGHSPPNKETTLRYLAIIDSL</sequence>
<keyword evidence="8" id="KW-1185">Reference proteome</keyword>
<evidence type="ECO:0000256" key="3">
    <source>
        <dbReference type="ARBA" id="ARBA00022764"/>
    </source>
</evidence>
<dbReference type="InterPro" id="IPR012480">
    <property type="entry name" value="Hepar_II_III_C"/>
</dbReference>
<feature type="domain" description="Heparin-sulfate lyase N-terminal" evidence="6">
    <location>
        <begin position="29"/>
        <end position="240"/>
    </location>
</feature>
<reference evidence="7 8" key="1">
    <citation type="submission" date="2020-04" db="EMBL/GenBank/DDBJ databases">
        <authorList>
            <person name="De Canck E."/>
        </authorList>
    </citation>
    <scope>NUCLEOTIDE SEQUENCE [LARGE SCALE GENOMIC DNA]</scope>
    <source>
        <strain evidence="7 8">LMG 26690</strain>
    </source>
</reference>
<dbReference type="PANTHER" id="PTHR39210">
    <property type="entry name" value="HEPARIN-SULFATE LYASE"/>
    <property type="match status" value="1"/>
</dbReference>
<protein>
    <recommendedName>
        <fullName evidence="9">Heparin-sulfate lyase N-terminal domain-containing protein</fullName>
    </recommendedName>
</protein>
<dbReference type="EMBL" id="CADIJM010000001">
    <property type="protein sequence ID" value="CAB3661641.1"/>
    <property type="molecule type" value="Genomic_DNA"/>
</dbReference>
<name>A0A6S6Z7I4_9BURK</name>
<dbReference type="Proteomes" id="UP000494214">
    <property type="component" value="Unassembled WGS sequence"/>
</dbReference>
<dbReference type="AlphaFoldDB" id="A0A6S6Z7I4"/>
<dbReference type="Pfam" id="PF05728">
    <property type="entry name" value="UPF0227"/>
    <property type="match status" value="1"/>
</dbReference>
<dbReference type="InterPro" id="IPR029058">
    <property type="entry name" value="AB_hydrolase_fold"/>
</dbReference>
<keyword evidence="2" id="KW-0732">Signal</keyword>
<proteinExistence type="predicted"/>
<dbReference type="GO" id="GO:0016829">
    <property type="term" value="F:lyase activity"/>
    <property type="evidence" value="ECO:0007669"/>
    <property type="project" value="UniProtKB-KW"/>
</dbReference>
<dbReference type="GO" id="GO:0042597">
    <property type="term" value="C:periplasmic space"/>
    <property type="evidence" value="ECO:0007669"/>
    <property type="project" value="UniProtKB-SubCell"/>
</dbReference>
<dbReference type="InterPro" id="IPR008886">
    <property type="entry name" value="UPF0227/Esterase_YqiA"/>
</dbReference>
<evidence type="ECO:0000259" key="5">
    <source>
        <dbReference type="Pfam" id="PF07940"/>
    </source>
</evidence>
<keyword evidence="4" id="KW-0456">Lyase</keyword>
<dbReference type="SUPFAM" id="SSF53474">
    <property type="entry name" value="alpha/beta-Hydrolases"/>
    <property type="match status" value="1"/>
</dbReference>
<feature type="domain" description="Heparinase II/III-like C-terminal" evidence="5">
    <location>
        <begin position="301"/>
        <end position="480"/>
    </location>
</feature>
<evidence type="ECO:0000313" key="8">
    <source>
        <dbReference type="Proteomes" id="UP000494214"/>
    </source>
</evidence>
<dbReference type="Pfam" id="PF16889">
    <property type="entry name" value="Hepar_II_III_N"/>
    <property type="match status" value="1"/>
</dbReference>
<dbReference type="SUPFAM" id="SSF48230">
    <property type="entry name" value="Chondroitin AC/alginate lyase"/>
    <property type="match status" value="1"/>
</dbReference>
<dbReference type="Pfam" id="PF07940">
    <property type="entry name" value="Hepar_II_III_C"/>
    <property type="match status" value="1"/>
</dbReference>
<comment type="subcellular location">
    <subcellularLocation>
        <location evidence="1">Periplasm</location>
    </subcellularLocation>
</comment>
<dbReference type="Gene3D" id="2.70.98.70">
    <property type="match status" value="1"/>
</dbReference>
<gene>
    <name evidence="7" type="ORF">LMG26690_00603</name>
</gene>
<dbReference type="RefSeq" id="WP_175121640.1">
    <property type="nucleotide sequence ID" value="NZ_CADIJM010000001.1"/>
</dbReference>
<evidence type="ECO:0000259" key="6">
    <source>
        <dbReference type="Pfam" id="PF16889"/>
    </source>
</evidence>
<evidence type="ECO:0000256" key="4">
    <source>
        <dbReference type="ARBA" id="ARBA00023239"/>
    </source>
</evidence>